<dbReference type="InterPro" id="IPR001054">
    <property type="entry name" value="A/G_cyclase"/>
</dbReference>
<dbReference type="OrthoDB" id="60033at2759"/>
<dbReference type="Gene3D" id="1.20.1070.10">
    <property type="entry name" value="Rhodopsin 7-helix transmembrane proteins"/>
    <property type="match status" value="1"/>
</dbReference>
<dbReference type="GeneID" id="42005413"/>
<evidence type="ECO:0000256" key="8">
    <source>
        <dbReference type="SAM" id="Phobius"/>
    </source>
</evidence>
<keyword evidence="3 8" id="KW-0812">Transmembrane</keyword>
<dbReference type="InterPro" id="IPR001425">
    <property type="entry name" value="Arc/bac/fun_rhodopsins"/>
</dbReference>
<protein>
    <recommendedName>
        <fullName evidence="9">Guanylate cyclase domain-containing protein</fullName>
    </recommendedName>
</protein>
<dbReference type="Pfam" id="PF01036">
    <property type="entry name" value="Bac_rhodopsin"/>
    <property type="match status" value="1"/>
</dbReference>
<dbReference type="GO" id="GO:0035556">
    <property type="term" value="P:intracellular signal transduction"/>
    <property type="evidence" value="ECO:0007669"/>
    <property type="project" value="InterPro"/>
</dbReference>
<sequence length="568" mass="62269">MKDVEGIMRGTCGACTGCPEYAVKTDGSNTCEECQCPVGRHVAADGNTGDGTGKNAKGEKVSLVGQALAGADNNRYAFVATWVFYSILVWGSITGCITLYMLSGAHKTKAQAIFENDHISTILHKYCCGGYAFGICFSFLTYLGTRNPERKSLAISLVGIKFIAFMSYFLQFHKLTPAVMMPNGVPYLTSRSLEWMFCTPCLMWVYRQITCAYDPMANSIALDIAMVVTGWIGAVAPEPYGAFWNTVSCLVYLPVIDHIMDMFQRAIEEKTDCRLDKQSLYWAKTAVWAAWWGFTVVYYLQKDVIVDFATGEFLYVCCDMIAKVVFSLILINASQESSAAERVGKLSAAAAELETQMDNSDALLEKMMPANVLEQIKNGQGTEAEEFQSVTVFFSDIANFGSLSNKASAKEMINILNALWREYDVVAKKWNVYKVETIGDAYLGVTGCPKRCDGHAVQGVNFAIDLIAMAKAFKAGNLDEGVQIRIGLNSGSVTAGVLGDLNPHWCLVGDTVNTASRMESTSKPLCVHISESTYNLVKHDPTLDISAPDVMNVKGKGVMNTFWVHGRK</sequence>
<comment type="subcellular location">
    <subcellularLocation>
        <location evidence="1">Membrane</location>
        <topology evidence="1">Multi-pass membrane protein</topology>
    </subcellularLocation>
</comment>
<evidence type="ECO:0000256" key="5">
    <source>
        <dbReference type="ARBA" id="ARBA00022989"/>
    </source>
</evidence>
<dbReference type="GO" id="GO:0000166">
    <property type="term" value="F:nucleotide binding"/>
    <property type="evidence" value="ECO:0007669"/>
    <property type="project" value="UniProtKB-KW"/>
</dbReference>
<dbReference type="AlphaFoldDB" id="A0A507C566"/>
<evidence type="ECO:0000259" key="9">
    <source>
        <dbReference type="PROSITE" id="PS50125"/>
    </source>
</evidence>
<dbReference type="PANTHER" id="PTHR11920">
    <property type="entry name" value="GUANYLYL CYCLASE"/>
    <property type="match status" value="1"/>
</dbReference>
<dbReference type="GO" id="GO:0004383">
    <property type="term" value="F:guanylate cyclase activity"/>
    <property type="evidence" value="ECO:0007669"/>
    <property type="project" value="TreeGrafter"/>
</dbReference>
<comment type="caution">
    <text evidence="10">The sequence shown here is derived from an EMBL/GenBank/DDBJ whole genome shotgun (WGS) entry which is preliminary data.</text>
</comment>
<dbReference type="SUPFAM" id="SSF81321">
    <property type="entry name" value="Family A G protein-coupled receptor-like"/>
    <property type="match status" value="1"/>
</dbReference>
<dbReference type="GO" id="GO:0001653">
    <property type="term" value="F:peptide receptor activity"/>
    <property type="evidence" value="ECO:0007669"/>
    <property type="project" value="TreeGrafter"/>
</dbReference>
<evidence type="ECO:0000313" key="11">
    <source>
        <dbReference type="Proteomes" id="UP000319731"/>
    </source>
</evidence>
<dbReference type="PROSITE" id="PS50125">
    <property type="entry name" value="GUANYLATE_CYCLASE_2"/>
    <property type="match status" value="1"/>
</dbReference>
<dbReference type="RefSeq" id="XP_031023840.1">
    <property type="nucleotide sequence ID" value="XM_031170116.1"/>
</dbReference>
<dbReference type="SMART" id="SM01021">
    <property type="entry name" value="Bac_rhodopsin"/>
    <property type="match status" value="1"/>
</dbReference>
<keyword evidence="4" id="KW-0547">Nucleotide-binding</keyword>
<evidence type="ECO:0000256" key="2">
    <source>
        <dbReference type="ARBA" id="ARBA00008130"/>
    </source>
</evidence>
<feature type="domain" description="Guanylate cyclase" evidence="9">
    <location>
        <begin position="391"/>
        <end position="519"/>
    </location>
</feature>
<gene>
    <name evidence="10" type="ORF">SmJEL517_g04188</name>
</gene>
<dbReference type="PANTHER" id="PTHR11920:SF335">
    <property type="entry name" value="GUANYLATE CYCLASE"/>
    <property type="match status" value="1"/>
</dbReference>
<feature type="transmembrane region" description="Helical" evidence="8">
    <location>
        <begin position="122"/>
        <end position="141"/>
    </location>
</feature>
<dbReference type="SUPFAM" id="SSF55073">
    <property type="entry name" value="Nucleotide cyclase"/>
    <property type="match status" value="1"/>
</dbReference>
<organism evidence="10 11">
    <name type="scientific">Synchytrium microbalum</name>
    <dbReference type="NCBI Taxonomy" id="1806994"/>
    <lineage>
        <taxon>Eukaryota</taxon>
        <taxon>Fungi</taxon>
        <taxon>Fungi incertae sedis</taxon>
        <taxon>Chytridiomycota</taxon>
        <taxon>Chytridiomycota incertae sedis</taxon>
        <taxon>Chytridiomycetes</taxon>
        <taxon>Synchytriales</taxon>
        <taxon>Synchytriaceae</taxon>
        <taxon>Synchytrium</taxon>
    </lineage>
</organism>
<dbReference type="CDD" id="cd07302">
    <property type="entry name" value="CHD"/>
    <property type="match status" value="1"/>
</dbReference>
<accession>A0A507C566</accession>
<evidence type="ECO:0000256" key="4">
    <source>
        <dbReference type="ARBA" id="ARBA00022741"/>
    </source>
</evidence>
<dbReference type="InterPro" id="IPR029787">
    <property type="entry name" value="Nucleotide_cyclase"/>
</dbReference>
<evidence type="ECO:0000256" key="3">
    <source>
        <dbReference type="ARBA" id="ARBA00022692"/>
    </source>
</evidence>
<dbReference type="GO" id="GO:0004016">
    <property type="term" value="F:adenylate cyclase activity"/>
    <property type="evidence" value="ECO:0007669"/>
    <property type="project" value="TreeGrafter"/>
</dbReference>
<dbReference type="Proteomes" id="UP000319731">
    <property type="component" value="Unassembled WGS sequence"/>
</dbReference>
<evidence type="ECO:0000256" key="7">
    <source>
        <dbReference type="ARBA" id="ARBA00023239"/>
    </source>
</evidence>
<proteinExistence type="inferred from homology"/>
<dbReference type="Pfam" id="PF00211">
    <property type="entry name" value="Guanylate_cyc"/>
    <property type="match status" value="1"/>
</dbReference>
<dbReference type="GO" id="GO:0007168">
    <property type="term" value="P:receptor guanylyl cyclase signaling pathway"/>
    <property type="evidence" value="ECO:0007669"/>
    <property type="project" value="TreeGrafter"/>
</dbReference>
<dbReference type="InterPro" id="IPR050401">
    <property type="entry name" value="Cyclic_nucleotide_synthase"/>
</dbReference>
<feature type="transmembrane region" description="Helical" evidence="8">
    <location>
        <begin position="82"/>
        <end position="102"/>
    </location>
</feature>
<dbReference type="GO" id="GO:0005886">
    <property type="term" value="C:plasma membrane"/>
    <property type="evidence" value="ECO:0007669"/>
    <property type="project" value="TreeGrafter"/>
</dbReference>
<keyword evidence="7" id="KW-0456">Lyase</keyword>
<evidence type="ECO:0000256" key="1">
    <source>
        <dbReference type="ARBA" id="ARBA00004141"/>
    </source>
</evidence>
<dbReference type="Gene3D" id="3.30.70.1230">
    <property type="entry name" value="Nucleotide cyclase"/>
    <property type="match status" value="1"/>
</dbReference>
<keyword evidence="6 8" id="KW-0472">Membrane</keyword>
<dbReference type="EMBL" id="QEAO01000027">
    <property type="protein sequence ID" value="TPX32683.1"/>
    <property type="molecule type" value="Genomic_DNA"/>
</dbReference>
<name>A0A507C566_9FUNG</name>
<reference evidence="10 11" key="1">
    <citation type="journal article" date="2019" name="Sci. Rep.">
        <title>Comparative genomics of chytrid fungi reveal insights into the obligate biotrophic and pathogenic lifestyle of Synchytrium endobioticum.</title>
        <authorList>
            <person name="van de Vossenberg B.T.L.H."/>
            <person name="Warris S."/>
            <person name="Nguyen H.D.T."/>
            <person name="van Gent-Pelzer M.P.E."/>
            <person name="Joly D.L."/>
            <person name="van de Geest H.C."/>
            <person name="Bonants P.J.M."/>
            <person name="Smith D.S."/>
            <person name="Levesque C.A."/>
            <person name="van der Lee T.A.J."/>
        </authorList>
    </citation>
    <scope>NUCLEOTIDE SEQUENCE [LARGE SCALE GENOMIC DNA]</scope>
    <source>
        <strain evidence="10 11">JEL517</strain>
    </source>
</reference>
<keyword evidence="11" id="KW-1185">Reference proteome</keyword>
<evidence type="ECO:0000256" key="6">
    <source>
        <dbReference type="ARBA" id="ARBA00023136"/>
    </source>
</evidence>
<evidence type="ECO:0000313" key="10">
    <source>
        <dbReference type="EMBL" id="TPX32683.1"/>
    </source>
</evidence>
<dbReference type="SMART" id="SM00044">
    <property type="entry name" value="CYCc"/>
    <property type="match status" value="1"/>
</dbReference>
<comment type="similarity">
    <text evidence="2">Belongs to the archaeal/bacterial/fungal opsin family.</text>
</comment>
<feature type="transmembrane region" description="Helical" evidence="8">
    <location>
        <begin position="153"/>
        <end position="172"/>
    </location>
</feature>
<keyword evidence="5 8" id="KW-1133">Transmembrane helix</keyword>
<dbReference type="STRING" id="1806994.A0A507C566"/>